<proteinExistence type="predicted"/>
<dbReference type="OrthoDB" id="3508621at2759"/>
<evidence type="ECO:0000313" key="1">
    <source>
        <dbReference type="EMBL" id="OXV05752.1"/>
    </source>
</evidence>
<keyword evidence="2" id="KW-1185">Reference proteome</keyword>
<gene>
    <name evidence="1" type="ORF">Egran_06480</name>
</gene>
<dbReference type="EMBL" id="NPHW01006496">
    <property type="protein sequence ID" value="OXV05752.1"/>
    <property type="molecule type" value="Genomic_DNA"/>
</dbReference>
<organism evidence="1 2">
    <name type="scientific">Elaphomyces granulatus</name>
    <dbReference type="NCBI Taxonomy" id="519963"/>
    <lineage>
        <taxon>Eukaryota</taxon>
        <taxon>Fungi</taxon>
        <taxon>Dikarya</taxon>
        <taxon>Ascomycota</taxon>
        <taxon>Pezizomycotina</taxon>
        <taxon>Eurotiomycetes</taxon>
        <taxon>Eurotiomycetidae</taxon>
        <taxon>Eurotiales</taxon>
        <taxon>Elaphomycetaceae</taxon>
        <taxon>Elaphomyces</taxon>
    </lineage>
</organism>
<name>A0A232LNQ3_9EURO</name>
<protein>
    <submittedName>
        <fullName evidence="1">Uncharacterized protein</fullName>
    </submittedName>
</protein>
<dbReference type="AlphaFoldDB" id="A0A232LNQ3"/>
<reference evidence="1 2" key="1">
    <citation type="journal article" date="2015" name="Environ. Microbiol.">
        <title>Metagenome sequence of Elaphomyces granulatus from sporocarp tissue reveals Ascomycota ectomycorrhizal fingerprints of genome expansion and a Proteobacteria-rich microbiome.</title>
        <authorList>
            <person name="Quandt C.A."/>
            <person name="Kohler A."/>
            <person name="Hesse C.N."/>
            <person name="Sharpton T.J."/>
            <person name="Martin F."/>
            <person name="Spatafora J.W."/>
        </authorList>
    </citation>
    <scope>NUCLEOTIDE SEQUENCE [LARGE SCALE GENOMIC DNA]</scope>
    <source>
        <strain evidence="1 2">OSC145934</strain>
    </source>
</reference>
<comment type="caution">
    <text evidence="1">The sequence shown here is derived from an EMBL/GenBank/DDBJ whole genome shotgun (WGS) entry which is preliminary data.</text>
</comment>
<accession>A0A232LNQ3</accession>
<sequence>MAPQAPVKIFKTVPASEAEWTKAAKVAKVHRISGNIKAIAECKQNNRRRESPAVDMQEVAQIVAWIKEYPNRTVQRILLSQDRDEIYISFAEYDNNWETYLCSGKVANAGFMVVNRFGPWRIGNVSKMRHFAEIILAFSLK</sequence>
<evidence type="ECO:0000313" key="2">
    <source>
        <dbReference type="Proteomes" id="UP000243515"/>
    </source>
</evidence>
<dbReference type="Proteomes" id="UP000243515">
    <property type="component" value="Unassembled WGS sequence"/>
</dbReference>